<protein>
    <submittedName>
        <fullName evidence="3">HIT family protein</fullName>
    </submittedName>
</protein>
<dbReference type="SUPFAM" id="SSF54197">
    <property type="entry name" value="HIT-like"/>
    <property type="match status" value="1"/>
</dbReference>
<dbReference type="Gene3D" id="3.30.428.10">
    <property type="entry name" value="HIT-like"/>
    <property type="match status" value="1"/>
</dbReference>
<name>A0ABM7SG63_9HELI</name>
<evidence type="ECO:0000256" key="1">
    <source>
        <dbReference type="PROSITE-ProRule" id="PRU00464"/>
    </source>
</evidence>
<dbReference type="Proteomes" id="UP000826146">
    <property type="component" value="Chromosome"/>
</dbReference>
<dbReference type="InterPro" id="IPR036265">
    <property type="entry name" value="HIT-like_sf"/>
</dbReference>
<feature type="domain" description="HIT" evidence="2">
    <location>
        <begin position="20"/>
        <end position="127"/>
    </location>
</feature>
<dbReference type="Pfam" id="PF01230">
    <property type="entry name" value="HIT"/>
    <property type="match status" value="1"/>
</dbReference>
<dbReference type="EMBL" id="AP024819">
    <property type="protein sequence ID" value="BCZ19877.1"/>
    <property type="molecule type" value="Genomic_DNA"/>
</dbReference>
<evidence type="ECO:0000313" key="4">
    <source>
        <dbReference type="Proteomes" id="UP000826146"/>
    </source>
</evidence>
<sequence>MCAKSAIINKNSKGFHVSNVFEKIIAGEIPCQKVLENPHFLAFHDINPKAPVHVLVIPKTCVKDFNAASPELLAQMGGFILEVVEKLGIKESGYRLITNVGSDGGQEVPHLHFHILGGTKLAWPKLS</sequence>
<dbReference type="PROSITE" id="PS00892">
    <property type="entry name" value="HIT_1"/>
    <property type="match status" value="1"/>
</dbReference>
<dbReference type="CDD" id="cd01276">
    <property type="entry name" value="PKCI_related"/>
    <property type="match status" value="1"/>
</dbReference>
<dbReference type="PROSITE" id="PS51084">
    <property type="entry name" value="HIT_2"/>
    <property type="match status" value="1"/>
</dbReference>
<proteinExistence type="predicted"/>
<keyword evidence="4" id="KW-1185">Reference proteome</keyword>
<organism evidence="3 4">
    <name type="scientific">Helicobacter gastrofelis</name>
    <dbReference type="NCBI Taxonomy" id="2849642"/>
    <lineage>
        <taxon>Bacteria</taxon>
        <taxon>Pseudomonadati</taxon>
        <taxon>Campylobacterota</taxon>
        <taxon>Epsilonproteobacteria</taxon>
        <taxon>Campylobacterales</taxon>
        <taxon>Helicobacteraceae</taxon>
        <taxon>Helicobacter</taxon>
    </lineage>
</organism>
<dbReference type="PANTHER" id="PTHR23089">
    <property type="entry name" value="HISTIDINE TRIAD HIT PROTEIN"/>
    <property type="match status" value="1"/>
</dbReference>
<evidence type="ECO:0000259" key="2">
    <source>
        <dbReference type="PROSITE" id="PS51084"/>
    </source>
</evidence>
<dbReference type="InterPro" id="IPR011146">
    <property type="entry name" value="HIT-like"/>
</dbReference>
<feature type="short sequence motif" description="Histidine triad motif" evidence="1">
    <location>
        <begin position="110"/>
        <end position="114"/>
    </location>
</feature>
<gene>
    <name evidence="3" type="ORF">NHP190012_15190</name>
</gene>
<dbReference type="PRINTS" id="PR00332">
    <property type="entry name" value="HISTRIAD"/>
</dbReference>
<dbReference type="InterPro" id="IPR001310">
    <property type="entry name" value="Histidine_triad_HIT"/>
</dbReference>
<dbReference type="InterPro" id="IPR019808">
    <property type="entry name" value="Histidine_triad_CS"/>
</dbReference>
<evidence type="ECO:0000313" key="3">
    <source>
        <dbReference type="EMBL" id="BCZ19877.1"/>
    </source>
</evidence>
<reference evidence="3 4" key="1">
    <citation type="submission" date="2021-07" db="EMBL/GenBank/DDBJ databases">
        <title>Novel Helicobacter sp. Isolated from a cat.</title>
        <authorList>
            <person name="Rimbara E."/>
            <person name="Suzuki M."/>
        </authorList>
    </citation>
    <scope>NUCLEOTIDE SEQUENCE [LARGE SCALE GENOMIC DNA]</scope>
    <source>
        <strain evidence="4">NHP19-012</strain>
    </source>
</reference>
<accession>A0ABM7SG63</accession>